<dbReference type="SUPFAM" id="SSF51197">
    <property type="entry name" value="Clavaminate synthase-like"/>
    <property type="match status" value="1"/>
</dbReference>
<sequence>MDIGSMLILHQTLLPFMIGDSLYAWANGRFHSPYHRVMMRGNEARYSAGLFSIPKAGYTIKAPEELVDEEHSLLFKPFDHVEFLDFYYTEEGQRCASALKTYCGV</sequence>
<dbReference type="InterPro" id="IPR044861">
    <property type="entry name" value="IPNS-like_FE2OG_OXY"/>
</dbReference>
<dbReference type="AlphaFoldDB" id="A0A0V0GPF2"/>
<proteinExistence type="predicted"/>
<dbReference type="EMBL" id="GEDG01035526">
    <property type="protein sequence ID" value="JAP09163.1"/>
    <property type="molecule type" value="Transcribed_RNA"/>
</dbReference>
<dbReference type="Gene3D" id="2.60.120.330">
    <property type="entry name" value="B-lactam Antibiotic, Isopenicillin N Synthase, Chain"/>
    <property type="match status" value="1"/>
</dbReference>
<dbReference type="Pfam" id="PF03171">
    <property type="entry name" value="2OG-FeII_Oxy"/>
    <property type="match status" value="1"/>
</dbReference>
<name>A0A0V0GPF2_SOLCH</name>
<evidence type="ECO:0000259" key="1">
    <source>
        <dbReference type="Pfam" id="PF03171"/>
    </source>
</evidence>
<feature type="domain" description="Isopenicillin N synthase-like Fe(2+) 2OG dioxygenase" evidence="1">
    <location>
        <begin position="17"/>
        <end position="52"/>
    </location>
</feature>
<protein>
    <submittedName>
        <fullName evidence="2">Putative ovule protein</fullName>
    </submittedName>
</protein>
<reference evidence="2" key="1">
    <citation type="submission" date="2015-12" db="EMBL/GenBank/DDBJ databases">
        <title>Gene expression during late stages of embryo sac development: a critical building block for successful pollen-pistil interactions.</title>
        <authorList>
            <person name="Liu Y."/>
            <person name="Joly V."/>
            <person name="Sabar M."/>
            <person name="Matton D.P."/>
        </authorList>
    </citation>
    <scope>NUCLEOTIDE SEQUENCE</scope>
</reference>
<dbReference type="InterPro" id="IPR050231">
    <property type="entry name" value="Iron_ascorbate_oxido_reductase"/>
</dbReference>
<evidence type="ECO:0000313" key="2">
    <source>
        <dbReference type="EMBL" id="JAP09163.1"/>
    </source>
</evidence>
<dbReference type="InterPro" id="IPR027443">
    <property type="entry name" value="IPNS-like_sf"/>
</dbReference>
<accession>A0A0V0GPF2</accession>
<organism evidence="2">
    <name type="scientific">Solanum chacoense</name>
    <name type="common">Chaco potato</name>
    <dbReference type="NCBI Taxonomy" id="4108"/>
    <lineage>
        <taxon>Eukaryota</taxon>
        <taxon>Viridiplantae</taxon>
        <taxon>Streptophyta</taxon>
        <taxon>Embryophyta</taxon>
        <taxon>Tracheophyta</taxon>
        <taxon>Spermatophyta</taxon>
        <taxon>Magnoliopsida</taxon>
        <taxon>eudicotyledons</taxon>
        <taxon>Gunneridae</taxon>
        <taxon>Pentapetalae</taxon>
        <taxon>asterids</taxon>
        <taxon>lamiids</taxon>
        <taxon>Solanales</taxon>
        <taxon>Solanaceae</taxon>
        <taxon>Solanoideae</taxon>
        <taxon>Solaneae</taxon>
        <taxon>Solanum</taxon>
    </lineage>
</organism>
<dbReference type="PANTHER" id="PTHR47990">
    <property type="entry name" value="2-OXOGLUTARATE (2OG) AND FE(II)-DEPENDENT OXYGENASE SUPERFAMILY PROTEIN-RELATED"/>
    <property type="match status" value="1"/>
</dbReference>